<evidence type="ECO:0000256" key="1">
    <source>
        <dbReference type="SAM" id="MobiDB-lite"/>
    </source>
</evidence>
<feature type="transmembrane region" description="Helical" evidence="2">
    <location>
        <begin position="39"/>
        <end position="62"/>
    </location>
</feature>
<accession>A0ABS6CE13</accession>
<dbReference type="Pfam" id="PF13796">
    <property type="entry name" value="Sensor"/>
    <property type="match status" value="1"/>
</dbReference>
<feature type="compositionally biased region" description="Basic and acidic residues" evidence="1">
    <location>
        <begin position="14"/>
        <end position="24"/>
    </location>
</feature>
<keyword evidence="2" id="KW-0472">Membrane</keyword>
<feature type="domain" description="Putative sensor" evidence="3">
    <location>
        <begin position="41"/>
        <end position="158"/>
    </location>
</feature>
<protein>
    <submittedName>
        <fullName evidence="4">Sensor domain-containing protein</fullName>
    </submittedName>
</protein>
<evidence type="ECO:0000313" key="5">
    <source>
        <dbReference type="Proteomes" id="UP000720508"/>
    </source>
</evidence>
<name>A0ABS6CE13_9ACTN</name>
<feature type="non-terminal residue" evidence="4">
    <location>
        <position position="191"/>
    </location>
</feature>
<evidence type="ECO:0000313" key="4">
    <source>
        <dbReference type="EMBL" id="MBU3865161.1"/>
    </source>
</evidence>
<feature type="transmembrane region" description="Helical" evidence="2">
    <location>
        <begin position="68"/>
        <end position="87"/>
    </location>
</feature>
<gene>
    <name evidence="4" type="ORF">KN815_14095</name>
</gene>
<feature type="transmembrane region" description="Helical" evidence="2">
    <location>
        <begin position="140"/>
        <end position="161"/>
    </location>
</feature>
<evidence type="ECO:0000256" key="2">
    <source>
        <dbReference type="SAM" id="Phobius"/>
    </source>
</evidence>
<keyword evidence="2" id="KW-1133">Transmembrane helix</keyword>
<organism evidence="4 5">
    <name type="scientific">Streptomyces niphimycinicus</name>
    <dbReference type="NCBI Taxonomy" id="2842201"/>
    <lineage>
        <taxon>Bacteria</taxon>
        <taxon>Bacillati</taxon>
        <taxon>Actinomycetota</taxon>
        <taxon>Actinomycetes</taxon>
        <taxon>Kitasatosporales</taxon>
        <taxon>Streptomycetaceae</taxon>
        <taxon>Streptomyces</taxon>
    </lineage>
</organism>
<sequence>MTSSSPVHGPDGGGGRDRDGERLPRPPAFAFPAQTWKEIAYLLANLPVGIVCFILTLVWLAVGMGLSVTVVGLPLLALGLRFSRLLGRLERNRARSLLSVRIEEPSPLPYRPDSGVLSRLWTSLRDPVGWRATLYALIRLPWSVVTFALTLTSLFVAWPVLPWIARGLTHVDRAMVRGLLFPSDELERRIA</sequence>
<keyword evidence="5" id="KW-1185">Reference proteome</keyword>
<keyword evidence="2" id="KW-0812">Transmembrane</keyword>
<evidence type="ECO:0000259" key="3">
    <source>
        <dbReference type="Pfam" id="PF13796"/>
    </source>
</evidence>
<dbReference type="RefSeq" id="WP_216342264.1">
    <property type="nucleotide sequence ID" value="NZ_JAHLEM010000130.1"/>
</dbReference>
<dbReference type="Proteomes" id="UP000720508">
    <property type="component" value="Unassembled WGS sequence"/>
</dbReference>
<comment type="caution">
    <text evidence="4">The sequence shown here is derived from an EMBL/GenBank/DDBJ whole genome shotgun (WGS) entry which is preliminary data.</text>
</comment>
<proteinExistence type="predicted"/>
<dbReference type="InterPro" id="IPR025828">
    <property type="entry name" value="Put_sensor_dom"/>
</dbReference>
<feature type="region of interest" description="Disordered" evidence="1">
    <location>
        <begin position="1"/>
        <end position="24"/>
    </location>
</feature>
<dbReference type="EMBL" id="JAHLEM010000130">
    <property type="protein sequence ID" value="MBU3865161.1"/>
    <property type="molecule type" value="Genomic_DNA"/>
</dbReference>
<reference evidence="4 5" key="1">
    <citation type="submission" date="2021-06" db="EMBL/GenBank/DDBJ databases">
        <authorList>
            <person name="Pan X."/>
        </authorList>
    </citation>
    <scope>NUCLEOTIDE SEQUENCE [LARGE SCALE GENOMIC DNA]</scope>
    <source>
        <strain evidence="4 5">4503</strain>
    </source>
</reference>